<dbReference type="Pfam" id="PF00171">
    <property type="entry name" value="Aldedh"/>
    <property type="match status" value="1"/>
</dbReference>
<organism evidence="6 7">
    <name type="scientific">Phreatobacter stygius</name>
    <dbReference type="NCBI Taxonomy" id="1940610"/>
    <lineage>
        <taxon>Bacteria</taxon>
        <taxon>Pseudomonadati</taxon>
        <taxon>Pseudomonadota</taxon>
        <taxon>Alphaproteobacteria</taxon>
        <taxon>Hyphomicrobiales</taxon>
        <taxon>Phreatobacteraceae</taxon>
        <taxon>Phreatobacter</taxon>
    </lineage>
</organism>
<reference evidence="6 7" key="1">
    <citation type="submission" date="2019-04" db="EMBL/GenBank/DDBJ databases">
        <title>Phreatobacter aquaticus sp. nov.</title>
        <authorList>
            <person name="Choi A."/>
        </authorList>
    </citation>
    <scope>NUCLEOTIDE SEQUENCE [LARGE SCALE GENOMIC DNA]</scope>
    <source>
        <strain evidence="6 7">KCTC 52518</strain>
    </source>
</reference>
<evidence type="ECO:0000313" key="7">
    <source>
        <dbReference type="Proteomes" id="UP000298781"/>
    </source>
</evidence>
<evidence type="ECO:0000256" key="2">
    <source>
        <dbReference type="ARBA" id="ARBA00023002"/>
    </source>
</evidence>
<dbReference type="FunFam" id="3.40.605.10:FF:000007">
    <property type="entry name" value="NAD/NADP-dependent betaine aldehyde dehydrogenase"/>
    <property type="match status" value="1"/>
</dbReference>
<dbReference type="InterPro" id="IPR016160">
    <property type="entry name" value="Ald_DH_CS_CYS"/>
</dbReference>
<evidence type="ECO:0000256" key="1">
    <source>
        <dbReference type="ARBA" id="ARBA00009986"/>
    </source>
</evidence>
<dbReference type="KEGG" id="pstg:E8M01_03920"/>
<keyword evidence="7" id="KW-1185">Reference proteome</keyword>
<protein>
    <submittedName>
        <fullName evidence="6">Aldehyde dehydrogenase family protein</fullName>
    </submittedName>
</protein>
<dbReference type="Gene3D" id="3.40.605.10">
    <property type="entry name" value="Aldehyde Dehydrogenase, Chain A, domain 1"/>
    <property type="match status" value="1"/>
</dbReference>
<dbReference type="PROSITE" id="PS00687">
    <property type="entry name" value="ALDEHYDE_DEHYDR_GLU"/>
    <property type="match status" value="1"/>
</dbReference>
<keyword evidence="2 4" id="KW-0560">Oxidoreductase</keyword>
<feature type="domain" description="Aldehyde dehydrogenase" evidence="5">
    <location>
        <begin position="33"/>
        <end position="491"/>
    </location>
</feature>
<comment type="similarity">
    <text evidence="1 4">Belongs to the aldehyde dehydrogenase family.</text>
</comment>
<dbReference type="InterPro" id="IPR029510">
    <property type="entry name" value="Ald_DH_CS_GLU"/>
</dbReference>
<feature type="active site" evidence="3">
    <location>
        <position position="265"/>
    </location>
</feature>
<sequence length="496" mass="52320">MTIAEPAAGNREPAAKIRKVFNIVDGASSEAADGRTIDAVGPSDGKVIAIMPRSSAGDVDRAVAAARRAFEDGPWGRMTATERGRLLVRLGEAILAHHEELSILESMDTGKPFKQGKADITATARYFEFYGTAADKVHGETIPFLNGYTVAVVRDPHGVTGHIVPWNYPAQIFGRSVAASLACGNTCVVKPAEDACLSLIRICELALEVGFPPGVINLLTGLGEEAGAALSNHRGIDFISFTGSPEVGTLIQTAAAKNHIGCTLELGGKSPQVLFADADFDAAVPVLVNAIVQNGGQTCSAGSRMLIERKAYDELVGRVAERFKTVRVGSWDMDFDCGPMINAGQKRRVEGFVERARADGIPVLAEGSVAGDVPAGGYYVAPTLFGPVPRSNRLACDEVFGPVLSAIPFDDEADAIRLANGTDFGLVAGVWSREAKRSMRVARAMRCGQVFVNGYGAGGGIELPFGGVKKSGHGREKGFEALYEFSASKTVVINHG</sequence>
<evidence type="ECO:0000256" key="4">
    <source>
        <dbReference type="RuleBase" id="RU003345"/>
    </source>
</evidence>
<dbReference type="InterPro" id="IPR016161">
    <property type="entry name" value="Ald_DH/histidinol_DH"/>
</dbReference>
<evidence type="ECO:0000313" key="6">
    <source>
        <dbReference type="EMBL" id="QCI63459.1"/>
    </source>
</evidence>
<evidence type="ECO:0000259" key="5">
    <source>
        <dbReference type="Pfam" id="PF00171"/>
    </source>
</evidence>
<dbReference type="InterPro" id="IPR016162">
    <property type="entry name" value="Ald_DH_N"/>
</dbReference>
<accession>A0A4D7AR87</accession>
<dbReference type="CDD" id="cd07109">
    <property type="entry name" value="ALDH_AAS00426"/>
    <property type="match status" value="1"/>
</dbReference>
<dbReference type="InterPro" id="IPR016163">
    <property type="entry name" value="Ald_DH_C"/>
</dbReference>
<name>A0A4D7AR87_9HYPH</name>
<dbReference type="PROSITE" id="PS00070">
    <property type="entry name" value="ALDEHYDE_DEHYDR_CYS"/>
    <property type="match status" value="1"/>
</dbReference>
<evidence type="ECO:0000256" key="3">
    <source>
        <dbReference type="PROSITE-ProRule" id="PRU10007"/>
    </source>
</evidence>
<dbReference type="Proteomes" id="UP000298781">
    <property type="component" value="Chromosome"/>
</dbReference>
<dbReference type="PANTHER" id="PTHR11699">
    <property type="entry name" value="ALDEHYDE DEHYDROGENASE-RELATED"/>
    <property type="match status" value="1"/>
</dbReference>
<dbReference type="AlphaFoldDB" id="A0A4D7AR87"/>
<proteinExistence type="inferred from homology"/>
<dbReference type="RefSeq" id="WP_136958917.1">
    <property type="nucleotide sequence ID" value="NZ_CP039690.1"/>
</dbReference>
<dbReference type="SUPFAM" id="SSF53720">
    <property type="entry name" value="ALDH-like"/>
    <property type="match status" value="1"/>
</dbReference>
<dbReference type="Gene3D" id="3.40.309.10">
    <property type="entry name" value="Aldehyde Dehydrogenase, Chain A, domain 2"/>
    <property type="match status" value="1"/>
</dbReference>
<dbReference type="OrthoDB" id="8175464at2"/>
<dbReference type="GO" id="GO:0016620">
    <property type="term" value="F:oxidoreductase activity, acting on the aldehyde or oxo group of donors, NAD or NADP as acceptor"/>
    <property type="evidence" value="ECO:0007669"/>
    <property type="project" value="InterPro"/>
</dbReference>
<dbReference type="EMBL" id="CP039690">
    <property type="protein sequence ID" value="QCI63459.1"/>
    <property type="molecule type" value="Genomic_DNA"/>
</dbReference>
<gene>
    <name evidence="6" type="ORF">E8M01_03920</name>
</gene>
<dbReference type="InterPro" id="IPR015590">
    <property type="entry name" value="Aldehyde_DH_dom"/>
</dbReference>